<accession>A0A444X8R2</accession>
<dbReference type="AlphaFoldDB" id="A0A444X8R2"/>
<comment type="caution">
    <text evidence="3">The sequence shown here is derived from an EMBL/GenBank/DDBJ whole genome shotgun (WGS) entry which is preliminary data.</text>
</comment>
<dbReference type="Pfam" id="PF14309">
    <property type="entry name" value="DUF4378"/>
    <property type="match status" value="1"/>
</dbReference>
<feature type="domain" description="DUF4378" evidence="2">
    <location>
        <begin position="798"/>
        <end position="974"/>
    </location>
</feature>
<feature type="compositionally biased region" description="Polar residues" evidence="1">
    <location>
        <begin position="510"/>
        <end position="528"/>
    </location>
</feature>
<feature type="region of interest" description="Disordered" evidence="1">
    <location>
        <begin position="481"/>
        <end position="612"/>
    </location>
</feature>
<evidence type="ECO:0000256" key="1">
    <source>
        <dbReference type="SAM" id="MobiDB-lite"/>
    </source>
</evidence>
<dbReference type="Proteomes" id="UP000289738">
    <property type="component" value="Chromosome B10"/>
</dbReference>
<keyword evidence="4" id="KW-1185">Reference proteome</keyword>
<evidence type="ECO:0000313" key="4">
    <source>
        <dbReference type="Proteomes" id="UP000289738"/>
    </source>
</evidence>
<feature type="compositionally biased region" description="Polar residues" evidence="1">
    <location>
        <begin position="435"/>
        <end position="460"/>
    </location>
</feature>
<feature type="region of interest" description="Disordered" evidence="1">
    <location>
        <begin position="423"/>
        <end position="462"/>
    </location>
</feature>
<dbReference type="PANTHER" id="PTHR31680:SF8">
    <property type="entry name" value="LONGIFOLIA PROTEIN"/>
    <property type="match status" value="1"/>
</dbReference>
<evidence type="ECO:0000313" key="3">
    <source>
        <dbReference type="EMBL" id="RYQ86052.1"/>
    </source>
</evidence>
<dbReference type="InterPro" id="IPR033334">
    <property type="entry name" value="LNG1/2"/>
</dbReference>
<feature type="region of interest" description="Disordered" evidence="1">
    <location>
        <begin position="78"/>
        <end position="98"/>
    </location>
</feature>
<dbReference type="GO" id="GO:0051513">
    <property type="term" value="P:regulation of monopolar cell growth"/>
    <property type="evidence" value="ECO:0007669"/>
    <property type="project" value="InterPro"/>
</dbReference>
<proteinExistence type="predicted"/>
<feature type="compositionally biased region" description="Polar residues" evidence="1">
    <location>
        <begin position="257"/>
        <end position="270"/>
    </location>
</feature>
<name>A0A444X8R2_ARAHY</name>
<organism evidence="3 4">
    <name type="scientific">Arachis hypogaea</name>
    <name type="common">Peanut</name>
    <dbReference type="NCBI Taxonomy" id="3818"/>
    <lineage>
        <taxon>Eukaryota</taxon>
        <taxon>Viridiplantae</taxon>
        <taxon>Streptophyta</taxon>
        <taxon>Embryophyta</taxon>
        <taxon>Tracheophyta</taxon>
        <taxon>Spermatophyta</taxon>
        <taxon>Magnoliopsida</taxon>
        <taxon>eudicotyledons</taxon>
        <taxon>Gunneridae</taxon>
        <taxon>Pentapetalae</taxon>
        <taxon>rosids</taxon>
        <taxon>fabids</taxon>
        <taxon>Fabales</taxon>
        <taxon>Fabaceae</taxon>
        <taxon>Papilionoideae</taxon>
        <taxon>50 kb inversion clade</taxon>
        <taxon>dalbergioids sensu lato</taxon>
        <taxon>Dalbergieae</taxon>
        <taxon>Pterocarpus clade</taxon>
        <taxon>Arachis</taxon>
    </lineage>
</organism>
<evidence type="ECO:0000259" key="2">
    <source>
        <dbReference type="Pfam" id="PF14309"/>
    </source>
</evidence>
<dbReference type="STRING" id="3818.A0A444X8R2"/>
<feature type="compositionally biased region" description="Polar residues" evidence="1">
    <location>
        <begin position="236"/>
        <end position="248"/>
    </location>
</feature>
<feature type="region of interest" description="Disordered" evidence="1">
    <location>
        <begin position="221"/>
        <end position="275"/>
    </location>
</feature>
<dbReference type="InterPro" id="IPR025486">
    <property type="entry name" value="DUF4378"/>
</dbReference>
<feature type="compositionally biased region" description="Basic and acidic residues" evidence="1">
    <location>
        <begin position="648"/>
        <end position="665"/>
    </location>
</feature>
<dbReference type="PANTHER" id="PTHR31680">
    <property type="entry name" value="LONGIFOLIA PROTEIN"/>
    <property type="match status" value="1"/>
</dbReference>
<feature type="compositionally biased region" description="Low complexity" evidence="1">
    <location>
        <begin position="82"/>
        <end position="98"/>
    </location>
</feature>
<feature type="region of interest" description="Disordered" evidence="1">
    <location>
        <begin position="339"/>
        <end position="379"/>
    </location>
</feature>
<gene>
    <name evidence="3" type="ORF">Ahy_B10g105716</name>
</gene>
<feature type="compositionally biased region" description="Polar residues" evidence="1">
    <location>
        <begin position="481"/>
        <end position="490"/>
    </location>
</feature>
<feature type="region of interest" description="Disordered" evidence="1">
    <location>
        <begin position="644"/>
        <end position="668"/>
    </location>
</feature>
<sequence length="995" mass="112395">MSSKKVFTSMKEENPDLKKQMGCISGFFQLFDHRHWFLTNNNYNNTTPPGETRNEAKELNNKMLNAMANNNVKVARENQQFSTESSGTSNSSSSCSSSMSSLEFNRTILSQIKIQENSNPEAVKQPDTPVHQSLDFHDIVKDSMQREPRGLSVKTAAKEEKKGRILKHIDSPRPLQLPKSVNSRGIVTNEPVHNLAKSWGRPWDLPRRSYDEREMQQLLKHKEIPRLSLDSREGSNKSYSEATRSQNLMKGAERGYESSSTMLRQQQQEPETPKRASSVVAKLMGLEELPDCTQACDTSSQMSCMSDGYNQHQSPISPITRNQCLGTFRRDNALIRNATPDSRFSLEPIPWRQPDASQDPDLQVSKGSETLTTASKPSHSVYGEIEKRIADLQFKNSGKDLRALKQILEAMQRYKDSLDITRDQETNYPSDRVLSESSELQTPRQQTNPTFVTDDISSSPRGRKFPIIIMKPAQISRKSNVATKEMTNGKSGRIKFSTNDPKDGRLLDNIESQTAKGTGPTNPFSQRFHSADKSNMKKTSKLMQASKVPQVINGEDTNNSSHTAETRSPRVQNKFGFEKRSPTNQSSESKSKRRQHKQSSESLSLSSTPKQKVCTLQQRNEGFSKIRCQKRNFKHQVDVISSNVDSNRSMDSHRDIEGTQADHSESNNSISTQQVTHMNQNNATKELSKESAMAMITVTSEQQSPVSVLDLRFYSEDPPSPIKKKTETSKDLDEALATPDNIGHALDLPLSFNNTEANFSNGTSDDDLQTQNLDKVLWENDDNSEKFTNCRERKDSDRKYIAEILLASGLLSSPSLIQAVHSPGHLINPKLFFALELLKTNKLQFNMKHNAGKILRINNLEEMQRKLIFDVVNEILVQKLILESPSTLWCLPNQPAVVDRKLNGRQLLDELCTEIDNLQPKNTNFELVDEVAESTSHLWGDLMHQPTISTECNTEIPNVVLDIERLIFKDLITEVVRGEVANYPGRHCRQLLFPK</sequence>
<dbReference type="OrthoDB" id="769613at2759"/>
<dbReference type="EMBL" id="SDMP01000020">
    <property type="protein sequence ID" value="RYQ86052.1"/>
    <property type="molecule type" value="Genomic_DNA"/>
</dbReference>
<feature type="compositionally biased region" description="Polar residues" evidence="1">
    <location>
        <begin position="365"/>
        <end position="378"/>
    </location>
</feature>
<reference evidence="3 4" key="1">
    <citation type="submission" date="2019-01" db="EMBL/GenBank/DDBJ databases">
        <title>Sequencing of cultivated peanut Arachis hypogaea provides insights into genome evolution and oil improvement.</title>
        <authorList>
            <person name="Chen X."/>
        </authorList>
    </citation>
    <scope>NUCLEOTIDE SEQUENCE [LARGE SCALE GENOMIC DNA]</scope>
    <source>
        <strain evidence="4">cv. Fuhuasheng</strain>
        <tissue evidence="3">Leaves</tissue>
    </source>
</reference>
<protein>
    <recommendedName>
        <fullName evidence="2">DUF4378 domain-containing protein</fullName>
    </recommendedName>
</protein>
<feature type="compositionally biased region" description="Basic and acidic residues" evidence="1">
    <location>
        <begin position="221"/>
        <end position="235"/>
    </location>
</feature>